<comment type="cofactor">
    <cofactor evidence="1">
        <name>FMN</name>
        <dbReference type="ChEBI" id="CHEBI:58210"/>
    </cofactor>
</comment>
<dbReference type="Pfam" id="PF00881">
    <property type="entry name" value="Nitroreductase"/>
    <property type="match status" value="2"/>
</dbReference>
<dbReference type="Gene3D" id="3.40.109.10">
    <property type="entry name" value="NADH Oxidase"/>
    <property type="match status" value="1"/>
</dbReference>
<evidence type="ECO:0000313" key="8">
    <source>
        <dbReference type="Proteomes" id="UP000437824"/>
    </source>
</evidence>
<comment type="caution">
    <text evidence="7">The sequence shown here is derived from an EMBL/GenBank/DDBJ whole genome shotgun (WGS) entry which is preliminary data.</text>
</comment>
<name>A0A844GI84_9FIRM</name>
<dbReference type="InterPro" id="IPR000415">
    <property type="entry name" value="Nitroreductase-like"/>
</dbReference>
<evidence type="ECO:0000256" key="3">
    <source>
        <dbReference type="ARBA" id="ARBA00022630"/>
    </source>
</evidence>
<dbReference type="SUPFAM" id="SSF55469">
    <property type="entry name" value="FMN-dependent nitroreductase-like"/>
    <property type="match status" value="1"/>
</dbReference>
<sequence>MNEIFHRTSIRKYQNKSVEDDKIEKILQAAMAAPSAGNQQPWEFYVIKDKTTLDKLSKTSPYASCCASAPLAFVTCYRINCTIPEYAQIDMSASVENLLLEADALGLGAVWLGIAPLKERMEAVRTVLNVPENLDVFAIIPCGYPEAVHAQQDRFDKKRIHYVL</sequence>
<dbReference type="GO" id="GO:0016491">
    <property type="term" value="F:oxidoreductase activity"/>
    <property type="evidence" value="ECO:0007669"/>
    <property type="project" value="UniProtKB-KW"/>
</dbReference>
<dbReference type="InterPro" id="IPR029479">
    <property type="entry name" value="Nitroreductase"/>
</dbReference>
<accession>A0A844GI84</accession>
<evidence type="ECO:0000256" key="5">
    <source>
        <dbReference type="ARBA" id="ARBA00023002"/>
    </source>
</evidence>
<dbReference type="PANTHER" id="PTHR43673:SF2">
    <property type="entry name" value="NITROREDUCTASE"/>
    <property type="match status" value="1"/>
</dbReference>
<organism evidence="7 8">
    <name type="scientific">Blautia luti DSM 14534 = JCM 17040</name>
    <dbReference type="NCBI Taxonomy" id="649762"/>
    <lineage>
        <taxon>Bacteria</taxon>
        <taxon>Bacillati</taxon>
        <taxon>Bacillota</taxon>
        <taxon>Clostridia</taxon>
        <taxon>Lachnospirales</taxon>
        <taxon>Lachnospiraceae</taxon>
        <taxon>Blautia</taxon>
    </lineage>
</organism>
<evidence type="ECO:0000256" key="2">
    <source>
        <dbReference type="ARBA" id="ARBA00007118"/>
    </source>
</evidence>
<dbReference type="AlphaFoldDB" id="A0A844GI84"/>
<evidence type="ECO:0000256" key="1">
    <source>
        <dbReference type="ARBA" id="ARBA00001917"/>
    </source>
</evidence>
<evidence type="ECO:0000313" key="7">
    <source>
        <dbReference type="EMBL" id="MTD59794.1"/>
    </source>
</evidence>
<feature type="domain" description="Nitroreductase" evidence="6">
    <location>
        <begin position="84"/>
        <end position="144"/>
    </location>
</feature>
<dbReference type="Proteomes" id="UP000437824">
    <property type="component" value="Unassembled WGS sequence"/>
</dbReference>
<keyword evidence="4" id="KW-0288">FMN</keyword>
<keyword evidence="5" id="KW-0560">Oxidoreductase</keyword>
<dbReference type="PANTHER" id="PTHR43673">
    <property type="entry name" value="NAD(P)H NITROREDUCTASE YDGI-RELATED"/>
    <property type="match status" value="1"/>
</dbReference>
<dbReference type="EMBL" id="WMBC01000001">
    <property type="protein sequence ID" value="MTD59794.1"/>
    <property type="molecule type" value="Genomic_DNA"/>
</dbReference>
<comment type="similarity">
    <text evidence="2">Belongs to the nitroreductase family.</text>
</comment>
<gene>
    <name evidence="7" type="ORF">GKZ57_00525</name>
</gene>
<reference evidence="7 8" key="1">
    <citation type="submission" date="2019-11" db="EMBL/GenBank/DDBJ databases">
        <title>Draft genome sequence of Blautia luti DSM 14534T, isolated from human stool.</title>
        <authorList>
            <person name="Ortiz R."/>
            <person name="Melis-Arcos F."/>
            <person name="Covarrubias P."/>
            <person name="Cardenas J.P."/>
            <person name="Perez-Donoso J."/>
            <person name="Almonacid D."/>
        </authorList>
    </citation>
    <scope>NUCLEOTIDE SEQUENCE [LARGE SCALE GENOMIC DNA]</scope>
    <source>
        <strain evidence="7 8">DSM 14534</strain>
    </source>
</reference>
<evidence type="ECO:0000259" key="6">
    <source>
        <dbReference type="Pfam" id="PF00881"/>
    </source>
</evidence>
<feature type="domain" description="Nitroreductase" evidence="6">
    <location>
        <begin position="5"/>
        <end position="58"/>
    </location>
</feature>
<proteinExistence type="inferred from homology"/>
<dbReference type="CDD" id="cd02150">
    <property type="entry name" value="nitroreductase"/>
    <property type="match status" value="1"/>
</dbReference>
<evidence type="ECO:0000256" key="4">
    <source>
        <dbReference type="ARBA" id="ARBA00022643"/>
    </source>
</evidence>
<protein>
    <submittedName>
        <fullName evidence="7">Nitroreductase family protein</fullName>
    </submittedName>
</protein>
<keyword evidence="3" id="KW-0285">Flavoprotein</keyword>
<dbReference type="RefSeq" id="WP_154779468.1">
    <property type="nucleotide sequence ID" value="NZ_WMBC01000001.1"/>
</dbReference>